<dbReference type="RefSeq" id="WP_170826597.1">
    <property type="nucleotide sequence ID" value="NZ_MDHN01000028.1"/>
</dbReference>
<accession>A0A1E7ZAP3</accession>
<dbReference type="InterPro" id="IPR019127">
    <property type="entry name" value="Exosortase"/>
</dbReference>
<evidence type="ECO:0008006" key="11">
    <source>
        <dbReference type="Google" id="ProtNLM"/>
    </source>
</evidence>
<feature type="transmembrane region" description="Helical" evidence="8">
    <location>
        <begin position="144"/>
        <end position="165"/>
    </location>
</feature>
<protein>
    <recommendedName>
        <fullName evidence="11">EpsI family protein</fullName>
    </recommendedName>
</protein>
<keyword evidence="6 8" id="KW-1133">Transmembrane helix</keyword>
<dbReference type="InterPro" id="IPR026392">
    <property type="entry name" value="Exo/Archaeosortase_dom"/>
</dbReference>
<dbReference type="EMBL" id="MDHN01000028">
    <property type="protein sequence ID" value="OFC70596.1"/>
    <property type="molecule type" value="Genomic_DNA"/>
</dbReference>
<feature type="transmembrane region" description="Helical" evidence="8">
    <location>
        <begin position="213"/>
        <end position="239"/>
    </location>
</feature>
<dbReference type="NCBIfam" id="TIGR02602">
    <property type="entry name" value="8TM_EpsH"/>
    <property type="match status" value="1"/>
</dbReference>
<evidence type="ECO:0000313" key="10">
    <source>
        <dbReference type="Proteomes" id="UP000175691"/>
    </source>
</evidence>
<proteinExistence type="predicted"/>
<dbReference type="Pfam" id="PF09721">
    <property type="entry name" value="Exosortase_EpsH"/>
    <property type="match status" value="1"/>
</dbReference>
<evidence type="ECO:0000313" key="9">
    <source>
        <dbReference type="EMBL" id="OFC70596.1"/>
    </source>
</evidence>
<keyword evidence="5" id="KW-0378">Hydrolase</keyword>
<dbReference type="STRING" id="1656094.BFC18_12640"/>
<dbReference type="Proteomes" id="UP000175691">
    <property type="component" value="Unassembled WGS sequence"/>
</dbReference>
<dbReference type="GO" id="GO:0008233">
    <property type="term" value="F:peptidase activity"/>
    <property type="evidence" value="ECO:0007669"/>
    <property type="project" value="UniProtKB-KW"/>
</dbReference>
<keyword evidence="10" id="KW-1185">Reference proteome</keyword>
<feature type="transmembrane region" description="Helical" evidence="8">
    <location>
        <begin position="74"/>
        <end position="93"/>
    </location>
</feature>
<dbReference type="InterPro" id="IPR013426">
    <property type="entry name" value="EpsH-like"/>
</dbReference>
<feature type="transmembrane region" description="Helical" evidence="8">
    <location>
        <begin position="12"/>
        <end position="33"/>
    </location>
</feature>
<keyword evidence="2" id="KW-1003">Cell membrane</keyword>
<keyword evidence="7 8" id="KW-0472">Membrane</keyword>
<dbReference type="GO" id="GO:0006508">
    <property type="term" value="P:proteolysis"/>
    <property type="evidence" value="ECO:0007669"/>
    <property type="project" value="UniProtKB-KW"/>
</dbReference>
<evidence type="ECO:0000256" key="6">
    <source>
        <dbReference type="ARBA" id="ARBA00022989"/>
    </source>
</evidence>
<keyword evidence="4 8" id="KW-0812">Transmembrane</keyword>
<feature type="transmembrane region" description="Helical" evidence="8">
    <location>
        <begin position="251"/>
        <end position="268"/>
    </location>
</feature>
<evidence type="ECO:0000256" key="2">
    <source>
        <dbReference type="ARBA" id="ARBA00022475"/>
    </source>
</evidence>
<gene>
    <name evidence="9" type="ORF">BFC18_12640</name>
</gene>
<keyword evidence="3" id="KW-0645">Protease</keyword>
<comment type="subcellular location">
    <subcellularLocation>
        <location evidence="1">Cell membrane</location>
        <topology evidence="1">Multi-pass membrane protein</topology>
    </subcellularLocation>
</comment>
<dbReference type="GO" id="GO:0005886">
    <property type="term" value="C:plasma membrane"/>
    <property type="evidence" value="ECO:0007669"/>
    <property type="project" value="UniProtKB-SubCell"/>
</dbReference>
<name>A0A1E7ZAP3_9ALTE</name>
<evidence type="ECO:0000256" key="4">
    <source>
        <dbReference type="ARBA" id="ARBA00022692"/>
    </source>
</evidence>
<evidence type="ECO:0000256" key="1">
    <source>
        <dbReference type="ARBA" id="ARBA00004651"/>
    </source>
</evidence>
<evidence type="ECO:0000256" key="5">
    <source>
        <dbReference type="ARBA" id="ARBA00022801"/>
    </source>
</evidence>
<dbReference type="AlphaFoldDB" id="A0A1E7ZAP3"/>
<feature type="transmembrane region" description="Helical" evidence="8">
    <location>
        <begin position="99"/>
        <end position="132"/>
    </location>
</feature>
<comment type="caution">
    <text evidence="9">The sequence shown here is derived from an EMBL/GenBank/DDBJ whole genome shotgun (WGS) entry which is preliminary data.</text>
</comment>
<reference evidence="9 10" key="1">
    <citation type="submission" date="2016-08" db="EMBL/GenBank/DDBJ databases">
        <authorList>
            <person name="Seilhamer J.J."/>
        </authorList>
    </citation>
    <scope>NUCLEOTIDE SEQUENCE [LARGE SCALE GENOMIC DNA]</scope>
    <source>
        <strain evidence="9 10">KCTC 42603</strain>
    </source>
</reference>
<sequence length="475" mass="53721">MMAFLAKHPARNILLTLVGLALFWALINAPVMLTLWRHGFDDGTYSHSYLIPFIFVYLLVVLARRGELQPRQSVYLPAVLAFIICAVGFYFALTAQLSLLYWTFSLLLLASACWIVVHYTLGLAYAIGFLLFMYPMWGALQYVLQHLSVFAVMNLMNLTGIPTYVEETSVMIPEGTFVIAGGCSGLRYFIVSLAIGSMFVFLNLRNRVSVVKFMALAIIGALITNWIRIVALVLIGHFTEMQSDLMHDHNNFGWYIYAPFIILLFWYGEKLIKQEPADVLQKQEEAAALKTYRQYTPNAIIACCLIVLSSSVLQLNVLTSPIDTDNCNQYQLESEYAPYLPYGPTICTMQQRAGGIAYHTLSALYNGDDPDGKPTQYQVHLAPESWQELRRLENGSWTIRIFRNGREQHFIAYSYITPTEQVASETAMKKARISSALKGERRSGLLWAHAQCPNNCDAVIQQWPAVSQAFSFQQF</sequence>
<feature type="transmembrane region" description="Helical" evidence="8">
    <location>
        <begin position="45"/>
        <end position="62"/>
    </location>
</feature>
<evidence type="ECO:0000256" key="8">
    <source>
        <dbReference type="SAM" id="Phobius"/>
    </source>
</evidence>
<dbReference type="NCBIfam" id="TIGR04178">
    <property type="entry name" value="exo_archaeo"/>
    <property type="match status" value="1"/>
</dbReference>
<feature type="transmembrane region" description="Helical" evidence="8">
    <location>
        <begin position="177"/>
        <end position="201"/>
    </location>
</feature>
<evidence type="ECO:0000256" key="3">
    <source>
        <dbReference type="ARBA" id="ARBA00022670"/>
    </source>
</evidence>
<evidence type="ECO:0000256" key="7">
    <source>
        <dbReference type="ARBA" id="ARBA00023136"/>
    </source>
</evidence>
<organism evidence="9 10">
    <name type="scientific">Alteromonas confluentis</name>
    <dbReference type="NCBI Taxonomy" id="1656094"/>
    <lineage>
        <taxon>Bacteria</taxon>
        <taxon>Pseudomonadati</taxon>
        <taxon>Pseudomonadota</taxon>
        <taxon>Gammaproteobacteria</taxon>
        <taxon>Alteromonadales</taxon>
        <taxon>Alteromonadaceae</taxon>
        <taxon>Alteromonas/Salinimonas group</taxon>
        <taxon>Alteromonas</taxon>
    </lineage>
</organism>